<dbReference type="AlphaFoldDB" id="A0A1V2LRF3"/>
<accession>A0A1V2LRF3</accession>
<sequence>MYSSMLLRSSTRVASKPSDKGTADSQESDLEYGKELDQEMEVEVESEYANNDNEEEEEEEDGEEEENENGTDSRVHTDADPDQDADPDNDRSMDIESENERKRRQTACKRCHSHKVKCDPVDPTVEFGPCKRCVKKNVPCEYNKVLKRSRKNVPLTKTAKLKLKNREIEMLKLKLSEKDKLIRSLRGFTDSEKTEFLSIIPKEEKLKIYLNEIDILRNLAPNQGQDPSITESFINASESRVHLAEASKPNLDFISSGILTIDQAEYLLDIFKSKFYPKFPFIELPENLDVNYLRINEPLLLIILVYIPISIEDNNSTISLESQIQLENIISQTIAAETLSIGNKNFQLLKNILLYVLWYTPPELFHNRRYHMFSALCVSMANDLGINGKPYYFYNKDDGSVKKALFSNNFKRLELNALMLAVYVNYMSISLFLKRFVYLQWSGFMEQSCNSLEESDFRGYKRLSIFAQSNHLMEIIHSHFHLYSDQITVLQLSNKQTKLQYAEFRERINLLKQKIHSFEDEDSSHYNLLVSYVYSVEAYLYEPSLQTFIKSSESLLTEYKDIFFSVLNLICQSCVLSLKHFCQLTIEEMAINPLFHTSRIVYTSGMLLRIRYLSLTLPKTLKASILTDECYETIKTLLDKITQCTMNYPKNHFIKKIRIVLGMFIHTCLNQWHSSYKFLCNEIKRKNPNFVDPVNLERKSMTDSADQLGNKHTNNNSLHYVENGNSLPTGTPPNYNPNYTSDLHTKLLNPVESNSQFRNSKLGKTLPVPYRSDTSLTMPPILPVPLNHPNTFSTNSSMPFSSRSSIINHDIDTNFTHQQLGNANNNENANDNINDNNREDNNNGNHGESTFPGSLNEMELQYMAFNDEFWSDLFFGDGTNLPDPIMDDAGYTFGDLVAKKTRKTARPQQLRPTLVPGTVLILLAGRFRGKRVVYLKHLEDNTLLVSGPFKVNGVPLRRVNARYVIATSTKIDVSSLDLAKFNAAYFAREKTNKKSKSEKDFFGEGTAKKEIKSERVEDQKVVDKALIAEIKKTPLLKQYLAASFSLKNGDKPHAMVF</sequence>
<proteinExistence type="inferred from homology"/>
<feature type="coiled-coil region" evidence="5">
    <location>
        <begin position="494"/>
        <end position="521"/>
    </location>
</feature>
<dbReference type="CDD" id="cd13156">
    <property type="entry name" value="KOW_RPL6"/>
    <property type="match status" value="1"/>
</dbReference>
<feature type="compositionally biased region" description="Basic and acidic residues" evidence="6">
    <location>
        <begin position="88"/>
        <end position="101"/>
    </location>
</feature>
<comment type="similarity">
    <text evidence="1 4">Belongs to the eukaryotic ribosomal protein eL6 family.</text>
</comment>
<evidence type="ECO:0000313" key="8">
    <source>
        <dbReference type="EMBL" id="ONH75104.1"/>
    </source>
</evidence>
<dbReference type="GO" id="GO:0000027">
    <property type="term" value="P:ribosomal large subunit assembly"/>
    <property type="evidence" value="ECO:0007669"/>
    <property type="project" value="TreeGrafter"/>
</dbReference>
<keyword evidence="5" id="KW-0175">Coiled coil</keyword>
<dbReference type="GO" id="GO:0008270">
    <property type="term" value="F:zinc ion binding"/>
    <property type="evidence" value="ECO:0007669"/>
    <property type="project" value="InterPro"/>
</dbReference>
<name>A0A1V2LRF3_PICKU</name>
<feature type="region of interest" description="Disordered" evidence="6">
    <location>
        <begin position="1"/>
        <end position="106"/>
    </location>
</feature>
<dbReference type="InterPro" id="IPR049633">
    <property type="entry name" value="Ribosomal_eL6_CS"/>
</dbReference>
<feature type="compositionally biased region" description="Acidic residues" evidence="6">
    <location>
        <begin position="38"/>
        <end position="69"/>
    </location>
</feature>
<dbReference type="InterPro" id="IPR014722">
    <property type="entry name" value="Rib_uL2_dom2"/>
</dbReference>
<dbReference type="Pfam" id="PF01159">
    <property type="entry name" value="Ribosomal_L6e"/>
    <property type="match status" value="1"/>
</dbReference>
<dbReference type="InterPro" id="IPR036864">
    <property type="entry name" value="Zn2-C6_fun-type_DNA-bd_sf"/>
</dbReference>
<evidence type="ECO:0000313" key="9">
    <source>
        <dbReference type="Proteomes" id="UP000189274"/>
    </source>
</evidence>
<dbReference type="EMBL" id="MQVM01000007">
    <property type="protein sequence ID" value="ONH75104.1"/>
    <property type="molecule type" value="Genomic_DNA"/>
</dbReference>
<keyword evidence="3 4" id="KW-0687">Ribonucleoprotein</keyword>
<feature type="compositionally biased region" description="Polar residues" evidence="6">
    <location>
        <begin position="1"/>
        <end position="13"/>
    </location>
</feature>
<evidence type="ECO:0000256" key="3">
    <source>
        <dbReference type="ARBA" id="ARBA00023274"/>
    </source>
</evidence>
<dbReference type="PROSITE" id="PS00463">
    <property type="entry name" value="ZN2_CY6_FUNGAL_1"/>
    <property type="match status" value="1"/>
</dbReference>
<feature type="domain" description="Zn(2)-C6 fungal-type" evidence="7">
    <location>
        <begin position="107"/>
        <end position="142"/>
    </location>
</feature>
<dbReference type="Gene3D" id="2.30.30.30">
    <property type="match status" value="1"/>
</dbReference>
<dbReference type="GO" id="GO:0003735">
    <property type="term" value="F:structural constituent of ribosome"/>
    <property type="evidence" value="ECO:0007669"/>
    <property type="project" value="InterPro"/>
</dbReference>
<evidence type="ECO:0000256" key="6">
    <source>
        <dbReference type="SAM" id="MobiDB-lite"/>
    </source>
</evidence>
<evidence type="ECO:0000256" key="2">
    <source>
        <dbReference type="ARBA" id="ARBA00022980"/>
    </source>
</evidence>
<dbReference type="FunFam" id="2.30.30.30:FF:000014">
    <property type="entry name" value="60S ribosomal protein L6"/>
    <property type="match status" value="1"/>
</dbReference>
<keyword evidence="2 4" id="KW-0689">Ribosomal protein</keyword>
<comment type="caution">
    <text evidence="8">The sequence shown here is derived from an EMBL/GenBank/DDBJ whole genome shotgun (WGS) entry which is preliminary data.</text>
</comment>
<dbReference type="Gene3D" id="4.10.240.10">
    <property type="entry name" value="Zn(2)-C6 fungal-type DNA-binding domain"/>
    <property type="match status" value="1"/>
</dbReference>
<dbReference type="GO" id="GO:0000981">
    <property type="term" value="F:DNA-binding transcription factor activity, RNA polymerase II-specific"/>
    <property type="evidence" value="ECO:0007669"/>
    <property type="project" value="InterPro"/>
</dbReference>
<dbReference type="CDD" id="cd12148">
    <property type="entry name" value="fungal_TF_MHR"/>
    <property type="match status" value="1"/>
</dbReference>
<dbReference type="PROSITE" id="PS50048">
    <property type="entry name" value="ZN2_CY6_FUNGAL_2"/>
    <property type="match status" value="1"/>
</dbReference>
<dbReference type="PANTHER" id="PTHR10715:SF0">
    <property type="entry name" value="LARGE RIBOSOMAL SUBUNIT PROTEIN EL6"/>
    <property type="match status" value="1"/>
</dbReference>
<evidence type="ECO:0000256" key="4">
    <source>
        <dbReference type="RuleBase" id="RU000662"/>
    </source>
</evidence>
<dbReference type="GO" id="GO:0002181">
    <property type="term" value="P:cytoplasmic translation"/>
    <property type="evidence" value="ECO:0007669"/>
    <property type="project" value="TreeGrafter"/>
</dbReference>
<dbReference type="Pfam" id="PF00172">
    <property type="entry name" value="Zn_clus"/>
    <property type="match status" value="1"/>
</dbReference>
<dbReference type="InterPro" id="IPR041997">
    <property type="entry name" value="Ribosomal_eL6_KOW"/>
</dbReference>
<dbReference type="PANTHER" id="PTHR10715">
    <property type="entry name" value="60S RIBOSOMAL PROTEIN L6"/>
    <property type="match status" value="1"/>
</dbReference>
<reference evidence="9" key="1">
    <citation type="journal article" date="2017" name="Genome Announc.">
        <title>Genome sequences of Cyberlindnera fabianii 65, Pichia kudriavzevii 129, and Saccharomyces cerevisiae 131 isolated from fermented masau fruits in Zimbabwe.</title>
        <authorList>
            <person name="van Rijswijck I.M.H."/>
            <person name="Derks M.F.L."/>
            <person name="Abee T."/>
            <person name="de Ridder D."/>
            <person name="Smid E.J."/>
        </authorList>
    </citation>
    <scope>NUCLEOTIDE SEQUENCE [LARGE SCALE GENOMIC DNA]</scope>
    <source>
        <strain evidence="9">129</strain>
    </source>
</reference>
<dbReference type="SUPFAM" id="SSF50104">
    <property type="entry name" value="Translation proteins SH3-like domain"/>
    <property type="match status" value="1"/>
</dbReference>
<dbReference type="CDD" id="cd00067">
    <property type="entry name" value="GAL4"/>
    <property type="match status" value="1"/>
</dbReference>
<protein>
    <recommendedName>
        <fullName evidence="4">60S ribosomal protein L6</fullName>
    </recommendedName>
</protein>
<dbReference type="PROSITE" id="PS01170">
    <property type="entry name" value="RIBOSOMAL_L6E"/>
    <property type="match status" value="1"/>
</dbReference>
<evidence type="ECO:0000259" key="7">
    <source>
        <dbReference type="PROSITE" id="PS50048"/>
    </source>
</evidence>
<dbReference type="VEuPathDB" id="FungiDB:C5L36_0B07890"/>
<dbReference type="GO" id="GO:0003723">
    <property type="term" value="F:RNA binding"/>
    <property type="evidence" value="ECO:0007669"/>
    <property type="project" value="TreeGrafter"/>
</dbReference>
<gene>
    <name evidence="8" type="ORF">BOH78_1901</name>
</gene>
<dbReference type="InterPro" id="IPR000915">
    <property type="entry name" value="60S_ribosomal_eL6"/>
</dbReference>
<dbReference type="InterPro" id="IPR008991">
    <property type="entry name" value="Translation_prot_SH3-like_sf"/>
</dbReference>
<dbReference type="VEuPathDB" id="FungiDB:C5L36_0D05920"/>
<evidence type="ECO:0000256" key="1">
    <source>
        <dbReference type="ARBA" id="ARBA00010592"/>
    </source>
</evidence>
<evidence type="ECO:0000256" key="5">
    <source>
        <dbReference type="SAM" id="Coils"/>
    </source>
</evidence>
<feature type="region of interest" description="Disordered" evidence="6">
    <location>
        <begin position="817"/>
        <end position="853"/>
    </location>
</feature>
<dbReference type="SMART" id="SM00066">
    <property type="entry name" value="GAL4"/>
    <property type="match status" value="1"/>
</dbReference>
<dbReference type="Proteomes" id="UP000189274">
    <property type="component" value="Unassembled WGS sequence"/>
</dbReference>
<feature type="compositionally biased region" description="Low complexity" evidence="6">
    <location>
        <begin position="821"/>
        <end position="835"/>
    </location>
</feature>
<dbReference type="GO" id="GO:0022625">
    <property type="term" value="C:cytosolic large ribosomal subunit"/>
    <property type="evidence" value="ECO:0007669"/>
    <property type="project" value="TreeGrafter"/>
</dbReference>
<dbReference type="SUPFAM" id="SSF57701">
    <property type="entry name" value="Zn2/Cys6 DNA-binding domain"/>
    <property type="match status" value="1"/>
</dbReference>
<dbReference type="InterPro" id="IPR001138">
    <property type="entry name" value="Zn2Cys6_DnaBD"/>
</dbReference>
<organism evidence="8 9">
    <name type="scientific">Pichia kudriavzevii</name>
    <name type="common">Yeast</name>
    <name type="synonym">Issatchenkia orientalis</name>
    <dbReference type="NCBI Taxonomy" id="4909"/>
    <lineage>
        <taxon>Eukaryota</taxon>
        <taxon>Fungi</taxon>
        <taxon>Dikarya</taxon>
        <taxon>Ascomycota</taxon>
        <taxon>Saccharomycotina</taxon>
        <taxon>Pichiomycetes</taxon>
        <taxon>Pichiales</taxon>
        <taxon>Pichiaceae</taxon>
        <taxon>Pichia</taxon>
    </lineage>
</organism>